<dbReference type="PANTHER" id="PTHR43108:SF8">
    <property type="entry name" value="SD21168P"/>
    <property type="match status" value="1"/>
</dbReference>
<keyword evidence="4" id="KW-1185">Reference proteome</keyword>
<protein>
    <submittedName>
        <fullName evidence="3">Putative arylsulfatase-like protein</fullName>
    </submittedName>
</protein>
<accession>A0A0G2E630</accession>
<organism evidence="3 4">
    <name type="scientific">Phaeomoniella chlamydospora</name>
    <name type="common">Phaeoacremonium chlamydosporum</name>
    <dbReference type="NCBI Taxonomy" id="158046"/>
    <lineage>
        <taxon>Eukaryota</taxon>
        <taxon>Fungi</taxon>
        <taxon>Dikarya</taxon>
        <taxon>Ascomycota</taxon>
        <taxon>Pezizomycotina</taxon>
        <taxon>Eurotiomycetes</taxon>
        <taxon>Chaetothyriomycetidae</taxon>
        <taxon>Phaeomoniellales</taxon>
        <taxon>Phaeomoniellaceae</taxon>
        <taxon>Phaeomoniella</taxon>
    </lineage>
</organism>
<evidence type="ECO:0000259" key="2">
    <source>
        <dbReference type="Pfam" id="PF00884"/>
    </source>
</evidence>
<dbReference type="Pfam" id="PF00884">
    <property type="entry name" value="Sulfatase"/>
    <property type="match status" value="1"/>
</dbReference>
<dbReference type="GO" id="GO:0008449">
    <property type="term" value="F:N-acetylglucosamine-6-sulfatase activity"/>
    <property type="evidence" value="ECO:0007669"/>
    <property type="project" value="TreeGrafter"/>
</dbReference>
<dbReference type="Gene3D" id="3.40.720.10">
    <property type="entry name" value="Alkaline Phosphatase, subunit A"/>
    <property type="match status" value="1"/>
</dbReference>
<sequence length="480" mass="55009">MPFVKKHLLDRGTYFTRHYYVNPPYGGYPKFISQGYNEKYLPVWLQNAGYNTYYTGKLFNVHTVENYDKPYPAGFTASDFLLDPFTYDYLNSTFQRNKEEPKSYEGEYITDVLAQKAYGLLDEAVQAKKPFFLTIAPSAPHSNVYMNGTGLDKNPKFSFGAPIPVERHKHLFQNVKVPRTANFNPDEPSGANWVRNLPQQNETVVAYNDYFYRSRLQALQPIDELVDGILTRLSEYNLLSNTYIFFSSDNGYHIGQHRLQPGKSCGYEEDINIPLIVRGPGVGENMKTDLVTTHTDLAPTFFQVLGIDPEGLEFDGEAFPITERQVKNAMQQNIKREHINVEYWGFAAGEGIYDYRPPTTPQPLPKPLTLLSPLPILLPRLDALLLLLKTCTLHTCTHPYHHLHPSGTVQTLKQALSAEHDDFYNRIYENKSVGFDECRRGYEKEFEGAMWDGHQDGGMDGSRTELKRGERGGIRWEEWV</sequence>
<dbReference type="EMBL" id="LCWF01000121">
    <property type="protein sequence ID" value="KKY18472.1"/>
    <property type="molecule type" value="Genomic_DNA"/>
</dbReference>
<dbReference type="InterPro" id="IPR000917">
    <property type="entry name" value="Sulfatase_N"/>
</dbReference>
<dbReference type="AlphaFoldDB" id="A0A0G2E630"/>
<feature type="domain" description="Sulfatase N-terminal" evidence="2">
    <location>
        <begin position="18"/>
        <end position="307"/>
    </location>
</feature>
<dbReference type="Proteomes" id="UP000053317">
    <property type="component" value="Unassembled WGS sequence"/>
</dbReference>
<reference evidence="3 4" key="2">
    <citation type="submission" date="2015-05" db="EMBL/GenBank/DDBJ databases">
        <authorList>
            <person name="Morales-Cruz A."/>
            <person name="Amrine K.C."/>
            <person name="Cantu D."/>
        </authorList>
    </citation>
    <scope>NUCLEOTIDE SEQUENCE [LARGE SCALE GENOMIC DNA]</scope>
    <source>
        <strain evidence="3">UCRPC4</strain>
    </source>
</reference>
<name>A0A0G2E630_PHACM</name>
<dbReference type="InterPro" id="IPR017850">
    <property type="entry name" value="Alkaline_phosphatase_core_sf"/>
</dbReference>
<evidence type="ECO:0000313" key="3">
    <source>
        <dbReference type="EMBL" id="KKY18472.1"/>
    </source>
</evidence>
<evidence type="ECO:0000313" key="4">
    <source>
        <dbReference type="Proteomes" id="UP000053317"/>
    </source>
</evidence>
<reference evidence="3 4" key="1">
    <citation type="submission" date="2015-05" db="EMBL/GenBank/DDBJ databases">
        <title>Distinctive expansion of gene families associated with plant cell wall degradation and secondary metabolism in the genomes of grapevine trunk pathogens.</title>
        <authorList>
            <person name="Lawrence D.P."/>
            <person name="Travadon R."/>
            <person name="Rolshausen P.E."/>
            <person name="Baumgartner K."/>
        </authorList>
    </citation>
    <scope>NUCLEOTIDE SEQUENCE [LARGE SCALE GENOMIC DNA]</scope>
    <source>
        <strain evidence="3">UCRPC4</strain>
    </source>
</reference>
<evidence type="ECO:0000256" key="1">
    <source>
        <dbReference type="ARBA" id="ARBA00008779"/>
    </source>
</evidence>
<comment type="caution">
    <text evidence="3">The sequence shown here is derived from an EMBL/GenBank/DDBJ whole genome shotgun (WGS) entry which is preliminary data.</text>
</comment>
<dbReference type="CDD" id="cd16147">
    <property type="entry name" value="G6S"/>
    <property type="match status" value="1"/>
</dbReference>
<gene>
    <name evidence="3" type="ORF">UCRPC4_g04941</name>
</gene>
<comment type="similarity">
    <text evidence="1">Belongs to the sulfatase family.</text>
</comment>
<dbReference type="GO" id="GO:0005539">
    <property type="term" value="F:glycosaminoglycan binding"/>
    <property type="evidence" value="ECO:0007669"/>
    <property type="project" value="TreeGrafter"/>
</dbReference>
<proteinExistence type="inferred from homology"/>
<dbReference type="SUPFAM" id="SSF53649">
    <property type="entry name" value="Alkaline phosphatase-like"/>
    <property type="match status" value="1"/>
</dbReference>
<dbReference type="OrthoDB" id="96314at2759"/>
<dbReference type="PANTHER" id="PTHR43108">
    <property type="entry name" value="N-ACETYLGLUCOSAMINE-6-SULFATASE FAMILY MEMBER"/>
    <property type="match status" value="1"/>
</dbReference>